<evidence type="ECO:0000313" key="2">
    <source>
        <dbReference type="Proteomes" id="UP001140234"/>
    </source>
</evidence>
<reference evidence="1" key="1">
    <citation type="submission" date="2022-07" db="EMBL/GenBank/DDBJ databases">
        <title>Phylogenomic reconstructions and comparative analyses of Kickxellomycotina fungi.</title>
        <authorList>
            <person name="Reynolds N.K."/>
            <person name="Stajich J.E."/>
            <person name="Barry K."/>
            <person name="Grigoriev I.V."/>
            <person name="Crous P."/>
            <person name="Smith M.E."/>
        </authorList>
    </citation>
    <scope>NUCLEOTIDE SEQUENCE</scope>
    <source>
        <strain evidence="1">CBS 109366</strain>
    </source>
</reference>
<gene>
    <name evidence="1" type="ORF">IWQ57_001409</name>
</gene>
<dbReference type="EMBL" id="JANBUJ010000256">
    <property type="protein sequence ID" value="KAJ2773216.1"/>
    <property type="molecule type" value="Genomic_DNA"/>
</dbReference>
<comment type="caution">
    <text evidence="1">The sequence shown here is derived from an EMBL/GenBank/DDBJ whole genome shotgun (WGS) entry which is preliminary data.</text>
</comment>
<sequence>MDEYFSPEHMLHFDSAFQQQQPPPLTAISSTRSLPNLADFQTPTPMSAGLSFAASFSGASVPCTPAQPFAGFNVPATAPLLLGAYDSLLGTPAMPADTASLFAPLDEIRSRESAQADDLIMQLASADPGFRRDLVHALVNQISSVYAYHPVSPMAPPTPATLSPEALMVQGPPAAAASSAAMPSLEASLLPWSAALESQAPFVDSLLALLGPVHATPAASAASPGVASLVSPVMAPADVFRTPMLPAIAEESADEDAPLAATLGDAPCGAKRAREADGEDEDGARQTAAGKVYYCDICNRGFSRQYNMRTHRRTHDPHSVAARPHQCRSCPRSFTRKHDLDRHQVLHDDTDAFKCAVCARGFARLDVLERHANAVHKGAM</sequence>
<name>A0ACC1K4I3_9FUNG</name>
<keyword evidence="2" id="KW-1185">Reference proteome</keyword>
<dbReference type="Proteomes" id="UP001140234">
    <property type="component" value="Unassembled WGS sequence"/>
</dbReference>
<accession>A0ACC1K4I3</accession>
<evidence type="ECO:0000313" key="1">
    <source>
        <dbReference type="EMBL" id="KAJ2773216.1"/>
    </source>
</evidence>
<proteinExistence type="predicted"/>
<protein>
    <submittedName>
        <fullName evidence="1">Uncharacterized protein</fullName>
    </submittedName>
</protein>
<organism evidence="1 2">
    <name type="scientific">Coemansia nantahalensis</name>
    <dbReference type="NCBI Taxonomy" id="2789366"/>
    <lineage>
        <taxon>Eukaryota</taxon>
        <taxon>Fungi</taxon>
        <taxon>Fungi incertae sedis</taxon>
        <taxon>Zoopagomycota</taxon>
        <taxon>Kickxellomycotina</taxon>
        <taxon>Kickxellomycetes</taxon>
        <taxon>Kickxellales</taxon>
        <taxon>Kickxellaceae</taxon>
        <taxon>Coemansia</taxon>
    </lineage>
</organism>